<organism evidence="1 2">
    <name type="scientific">Anoxybacterium hadale</name>
    <dbReference type="NCBI Taxonomy" id="3408580"/>
    <lineage>
        <taxon>Bacteria</taxon>
        <taxon>Bacillati</taxon>
        <taxon>Bacillota</taxon>
        <taxon>Clostridia</taxon>
        <taxon>Peptostreptococcales</taxon>
        <taxon>Anaerovoracaceae</taxon>
        <taxon>Anoxybacterium</taxon>
    </lineage>
</organism>
<keyword evidence="2" id="KW-1185">Reference proteome</keyword>
<reference evidence="1" key="1">
    <citation type="submission" date="2019-08" db="EMBL/GenBank/DDBJ databases">
        <title>Genome sequence of Clostridiales bacterium MT110.</title>
        <authorList>
            <person name="Cao J."/>
        </authorList>
    </citation>
    <scope>NUCLEOTIDE SEQUENCE</scope>
    <source>
        <strain evidence="1">MT110</strain>
    </source>
</reference>
<sequence>MISITKKEFQQLAAFIKKNYGIHLKEEKEALVTGRLQNVLVQNNFSSFSEYYDYIVSDRSGDAAVTLIDKITTNHTFFMREADHFLYLKNHVLPYLKYTVYDKDLRIWSAGCSSGEEPYTLAMLVDEFFGKEKMWWDAKILATDISNEVLDIAKAAVYNTDRISVLPPEWRLNYFKKIDSENSIVTERVRDEVIFRKFNLMERNFPFKRKFHTIFCRNVMIYFDSETKKDLVNKFYDMTEPGGYLFIGHSESLNREESRYKYIMPAVYRKELP</sequence>
<proteinExistence type="predicted"/>
<evidence type="ECO:0000313" key="2">
    <source>
        <dbReference type="Proteomes" id="UP000594014"/>
    </source>
</evidence>
<dbReference type="Proteomes" id="UP000594014">
    <property type="component" value="Chromosome"/>
</dbReference>
<evidence type="ECO:0000313" key="1">
    <source>
        <dbReference type="EMBL" id="QOX64883.1"/>
    </source>
</evidence>
<dbReference type="EMBL" id="CP042469">
    <property type="protein sequence ID" value="QOX64883.1"/>
    <property type="molecule type" value="Genomic_DNA"/>
</dbReference>
<accession>A0ACD1AED2</accession>
<name>A0ACD1AED2_9FIRM</name>
<protein>
    <submittedName>
        <fullName evidence="1">Protein-glutamate O-methyltransferase CheR</fullName>
    </submittedName>
</protein>
<gene>
    <name evidence="1" type="ORF">FRZ06_16785</name>
</gene>